<evidence type="ECO:0000313" key="11">
    <source>
        <dbReference type="Proteomes" id="UP000246740"/>
    </source>
</evidence>
<comment type="subcellular location">
    <subcellularLocation>
        <location evidence="1">Cytoplasm</location>
        <location evidence="1">Cytoskeleton</location>
    </subcellularLocation>
</comment>
<feature type="compositionally biased region" description="Basic residues" evidence="7">
    <location>
        <begin position="633"/>
        <end position="643"/>
    </location>
</feature>
<dbReference type="PANTHER" id="PTHR19302">
    <property type="entry name" value="GAMMA TUBULIN COMPLEX PROTEIN"/>
    <property type="match status" value="1"/>
</dbReference>
<evidence type="ECO:0008006" key="12">
    <source>
        <dbReference type="Google" id="ProtNLM"/>
    </source>
</evidence>
<evidence type="ECO:0000256" key="6">
    <source>
        <dbReference type="SAM" id="Coils"/>
    </source>
</evidence>
<organism evidence="10 11">
    <name type="scientific">Testicularia cyperi</name>
    <dbReference type="NCBI Taxonomy" id="1882483"/>
    <lineage>
        <taxon>Eukaryota</taxon>
        <taxon>Fungi</taxon>
        <taxon>Dikarya</taxon>
        <taxon>Basidiomycota</taxon>
        <taxon>Ustilaginomycotina</taxon>
        <taxon>Ustilaginomycetes</taxon>
        <taxon>Ustilaginales</taxon>
        <taxon>Anthracoideaceae</taxon>
        <taxon>Testicularia</taxon>
    </lineage>
</organism>
<name>A0A317XM28_9BASI</name>
<evidence type="ECO:0000259" key="9">
    <source>
        <dbReference type="Pfam" id="PF17681"/>
    </source>
</evidence>
<evidence type="ECO:0000256" key="7">
    <source>
        <dbReference type="SAM" id="MobiDB-lite"/>
    </source>
</evidence>
<dbReference type="EMBL" id="KZ819196">
    <property type="protein sequence ID" value="PWY98927.1"/>
    <property type="molecule type" value="Genomic_DNA"/>
</dbReference>
<accession>A0A317XM28</accession>
<feature type="compositionally biased region" description="Basic and acidic residues" evidence="7">
    <location>
        <begin position="122"/>
        <end position="132"/>
    </location>
</feature>
<keyword evidence="3" id="KW-0963">Cytoplasm</keyword>
<keyword evidence="4" id="KW-0493">Microtubule</keyword>
<dbReference type="PANTHER" id="PTHR19302:SF70">
    <property type="entry name" value="GAMMA-TUBULIN COMPLEX COMPONENT 6"/>
    <property type="match status" value="1"/>
</dbReference>
<dbReference type="GO" id="GO:0051011">
    <property type="term" value="F:microtubule minus-end binding"/>
    <property type="evidence" value="ECO:0007669"/>
    <property type="project" value="TreeGrafter"/>
</dbReference>
<keyword evidence="11" id="KW-1185">Reference proteome</keyword>
<dbReference type="GO" id="GO:0000922">
    <property type="term" value="C:spindle pole"/>
    <property type="evidence" value="ECO:0007669"/>
    <property type="project" value="InterPro"/>
</dbReference>
<gene>
    <name evidence="10" type="ORF">BCV70DRAFT_201143</name>
</gene>
<comment type="similarity">
    <text evidence="2">Belongs to the TUBGCP family.</text>
</comment>
<dbReference type="GO" id="GO:0005874">
    <property type="term" value="C:microtubule"/>
    <property type="evidence" value="ECO:0007669"/>
    <property type="project" value="UniProtKB-KW"/>
</dbReference>
<feature type="coiled-coil region" evidence="6">
    <location>
        <begin position="1238"/>
        <end position="1266"/>
    </location>
</feature>
<protein>
    <recommendedName>
        <fullName evidence="12">Spindle pole body component</fullName>
    </recommendedName>
</protein>
<dbReference type="Pfam" id="PF17681">
    <property type="entry name" value="GCP_N_terminal"/>
    <property type="match status" value="1"/>
</dbReference>
<feature type="region of interest" description="Disordered" evidence="7">
    <location>
        <begin position="633"/>
        <end position="654"/>
    </location>
</feature>
<dbReference type="GO" id="GO:0051225">
    <property type="term" value="P:spindle assembly"/>
    <property type="evidence" value="ECO:0007669"/>
    <property type="project" value="TreeGrafter"/>
</dbReference>
<evidence type="ECO:0000259" key="8">
    <source>
        <dbReference type="Pfam" id="PF04130"/>
    </source>
</evidence>
<keyword evidence="6" id="KW-0175">Coiled coil</keyword>
<dbReference type="OrthoDB" id="775571at2759"/>
<evidence type="ECO:0000256" key="1">
    <source>
        <dbReference type="ARBA" id="ARBA00004245"/>
    </source>
</evidence>
<evidence type="ECO:0000256" key="2">
    <source>
        <dbReference type="ARBA" id="ARBA00010337"/>
    </source>
</evidence>
<dbReference type="GO" id="GO:0051321">
    <property type="term" value="P:meiotic cell cycle"/>
    <property type="evidence" value="ECO:0007669"/>
    <property type="project" value="TreeGrafter"/>
</dbReference>
<dbReference type="GO" id="GO:0007020">
    <property type="term" value="P:microtubule nucleation"/>
    <property type="evidence" value="ECO:0007669"/>
    <property type="project" value="InterPro"/>
</dbReference>
<dbReference type="InterPro" id="IPR040457">
    <property type="entry name" value="GCP_C"/>
</dbReference>
<feature type="domain" description="Gamma tubulin complex component protein N-terminal" evidence="9">
    <location>
        <begin position="301"/>
        <end position="621"/>
    </location>
</feature>
<evidence type="ECO:0000256" key="3">
    <source>
        <dbReference type="ARBA" id="ARBA00022490"/>
    </source>
</evidence>
<dbReference type="InParanoid" id="A0A317XM28"/>
<dbReference type="Proteomes" id="UP000246740">
    <property type="component" value="Unassembled WGS sequence"/>
</dbReference>
<dbReference type="GO" id="GO:0043015">
    <property type="term" value="F:gamma-tubulin binding"/>
    <property type="evidence" value="ECO:0007669"/>
    <property type="project" value="InterPro"/>
</dbReference>
<sequence>MIQFTTLPPLAVAPLPSLDRLDLDLNLNQSDEPLLVSSTFLAGPISQSSISISSLVDPPSVRPLSPSQGPASNDLLERFAARGVPTSRPLSRHSPLGSRAASPTTHDAQRSRPTNGTPRPTASRDLDSDTDSHSSTSQGSSLLWNDAVIDMLPSRSPQLRAHSTGSTSRRVSDHTAFAFQSLYTAAQSADVTDALNEAPLLDQLQPHIGRHLAPVHPIEDVVHSLVQSASTGTSSQHFQWHQASASFVWAATYRHSQHVRASKVSLARYRKLQQRLSLDPTSHESPEPPEPVPLQPWVGEERIRGYSASSSDSLIHPFLEMAALLRRIDGRLGDIRSSSSPACLEAPAFAFALDTVLAWLKEELASWSGSHVNRPDANSICARSRCASILNVHAGLENVSLVLRTLGSLLSCGQPRQPPFRPLAWLGTTHACLSHLHSNLAASMASAGARLPCAVLAYLLDQTSTSWRTQVAKWIGYPGFESSRTGELDFDAFQLQGHGQSKEGRGAQIATPWSGAEIDWSLDERGEEDVGYTLRPSAVPSFLTFRSARDFLEAGRALRLLKRAAPRDHPLVQLWSIETTADHVESGTSKPHNRNLDLPTWLWTENLVQQQNQLASDHVSRLKHLVARWRRQRHRQTRARHLSHSSTASLGSSPLVTHHMLPEAVSTLVKETAAVPVTTSSKPVPGLAPGMILSHEPSIDQKFALLSQRFDAAPQKRPYGATQGISDSVNLSPGRADNDEKNIPHAGMHDAGDALATYLARAVESSHSDQPSTFQGMAFDAVTQRSLITPFQTWARLINASLISVFFQDLGLGTYLQTCKQFLLLGSEYFERQVVSSLFDVDRRSMLGIGPSGEARGGTSLSVVALNRGLMVDGIWPPSDALLSSALNTAVIETVSSMRQAHEESCSNRMRRYGDTAALRGGDGHEDAVTLAYKDLDERLSFAVVEPPSSSRKGKPSWADPSSIDALDWLTLSFHPPPLISPLLTSLAQTRYQRLWNQLLRIKRCKVAMRAAFQHTFKSTSASFTFDFQLNALLQRMRWQMGHFLDCYGGFVQEIGIEWQWKRFMDRLDRVRREVSDELGTTAGRSSPAAHKTSEDAGSDNDDDLEEDELQLDDEQRQALMTSSFELKDVFSLARYHERVLDRMLESTFLKSKQRGVAKIVNSLLQSILDFAQMCCDFHSPAAGTEPPTLHDFESVYKYFGSRLDVFLQALAILKDRSYPDAHSAATPGSAFDVLAANAGLSKRRRDMEAEKARLAEDELDDLRRLDADVRGKAVQQADNENVSSVEMLLARLNASGFYAEVDY</sequence>
<dbReference type="GO" id="GO:0005816">
    <property type="term" value="C:spindle pole body"/>
    <property type="evidence" value="ECO:0007669"/>
    <property type="project" value="UniProtKB-ARBA"/>
</dbReference>
<dbReference type="InterPro" id="IPR007259">
    <property type="entry name" value="GCP"/>
</dbReference>
<evidence type="ECO:0000313" key="10">
    <source>
        <dbReference type="EMBL" id="PWY98927.1"/>
    </source>
</evidence>
<reference evidence="10 11" key="1">
    <citation type="journal article" date="2018" name="Mol. Biol. Evol.">
        <title>Broad Genomic Sampling Reveals a Smut Pathogenic Ancestry of the Fungal Clade Ustilaginomycotina.</title>
        <authorList>
            <person name="Kijpornyongpan T."/>
            <person name="Mondo S.J."/>
            <person name="Barry K."/>
            <person name="Sandor L."/>
            <person name="Lee J."/>
            <person name="Lipzen A."/>
            <person name="Pangilinan J."/>
            <person name="LaButti K."/>
            <person name="Hainaut M."/>
            <person name="Henrissat B."/>
            <person name="Grigoriev I.V."/>
            <person name="Spatafora J.W."/>
            <person name="Aime M.C."/>
        </authorList>
    </citation>
    <scope>NUCLEOTIDE SEQUENCE [LARGE SCALE GENOMIC DNA]</scope>
    <source>
        <strain evidence="10 11">MCA 3645</strain>
    </source>
</reference>
<keyword evidence="5" id="KW-0206">Cytoskeleton</keyword>
<dbReference type="STRING" id="1882483.A0A317XM28"/>
<feature type="region of interest" description="Disordered" evidence="7">
    <location>
        <begin position="1079"/>
        <end position="1105"/>
    </location>
</feature>
<dbReference type="GO" id="GO:0031122">
    <property type="term" value="P:cytoplasmic microtubule organization"/>
    <property type="evidence" value="ECO:0007669"/>
    <property type="project" value="TreeGrafter"/>
</dbReference>
<dbReference type="InterPro" id="IPR041470">
    <property type="entry name" value="GCP_N"/>
</dbReference>
<feature type="compositionally biased region" description="Low complexity" evidence="7">
    <location>
        <begin position="644"/>
        <end position="654"/>
    </location>
</feature>
<dbReference type="Pfam" id="PF04130">
    <property type="entry name" value="GCP_C_terminal"/>
    <property type="match status" value="1"/>
</dbReference>
<evidence type="ECO:0000256" key="5">
    <source>
        <dbReference type="ARBA" id="ARBA00023212"/>
    </source>
</evidence>
<dbReference type="InterPro" id="IPR042241">
    <property type="entry name" value="GCP_C_sf"/>
</dbReference>
<feature type="compositionally biased region" description="Polar residues" evidence="7">
    <location>
        <begin position="101"/>
        <end position="120"/>
    </location>
</feature>
<feature type="region of interest" description="Disordered" evidence="7">
    <location>
        <begin position="52"/>
        <end position="140"/>
    </location>
</feature>
<dbReference type="GO" id="GO:0000930">
    <property type="term" value="C:gamma-tubulin complex"/>
    <property type="evidence" value="ECO:0007669"/>
    <property type="project" value="UniProtKB-ARBA"/>
</dbReference>
<dbReference type="Gene3D" id="1.20.120.1900">
    <property type="entry name" value="Gamma-tubulin complex, C-terminal domain"/>
    <property type="match status" value="1"/>
</dbReference>
<evidence type="ECO:0000256" key="4">
    <source>
        <dbReference type="ARBA" id="ARBA00022701"/>
    </source>
</evidence>
<dbReference type="GO" id="GO:0000278">
    <property type="term" value="P:mitotic cell cycle"/>
    <property type="evidence" value="ECO:0007669"/>
    <property type="project" value="TreeGrafter"/>
</dbReference>
<proteinExistence type="inferred from homology"/>
<feature type="domain" description="Gamma tubulin complex component C-terminal" evidence="8">
    <location>
        <begin position="816"/>
        <end position="1299"/>
    </location>
</feature>